<evidence type="ECO:0000313" key="1">
    <source>
        <dbReference type="EMBL" id="SNU37186.1"/>
    </source>
</evidence>
<organism evidence="1 2">
    <name type="scientific">Klebsiella grimontii</name>
    <dbReference type="NCBI Taxonomy" id="2058152"/>
    <lineage>
        <taxon>Bacteria</taxon>
        <taxon>Pseudomonadati</taxon>
        <taxon>Pseudomonadota</taxon>
        <taxon>Gammaproteobacteria</taxon>
        <taxon>Enterobacterales</taxon>
        <taxon>Enterobacteriaceae</taxon>
        <taxon>Klebsiella/Raoultella group</taxon>
        <taxon>Klebsiella</taxon>
    </lineage>
</organism>
<dbReference type="AlphaFoldDB" id="A0A285B8L8"/>
<accession>A0A285B8L8</accession>
<reference evidence="2" key="1">
    <citation type="submission" date="2017-08" db="EMBL/GenBank/DDBJ databases">
        <authorList>
            <person name="Brisse S."/>
        </authorList>
    </citation>
    <scope>NUCLEOTIDE SEQUENCE [LARGE SCALE GENOMIC DNA]</scope>
    <source>
        <strain evidence="2">06D021</strain>
    </source>
</reference>
<dbReference type="Proteomes" id="UP000220639">
    <property type="component" value="Unassembled WGS sequence"/>
</dbReference>
<gene>
    <name evidence="1" type="ORF">KOSB73_320024</name>
</gene>
<evidence type="ECO:0000313" key="2">
    <source>
        <dbReference type="Proteomes" id="UP000220639"/>
    </source>
</evidence>
<proteinExistence type="predicted"/>
<dbReference type="EMBL" id="FZTC01000026">
    <property type="protein sequence ID" value="SNU37186.1"/>
    <property type="molecule type" value="Genomic_DNA"/>
</dbReference>
<protein>
    <submittedName>
        <fullName evidence="1">Uncharacterized protein</fullName>
    </submittedName>
</protein>
<sequence length="84" mass="9651">MNPRFMLALKEQEEALIVLEALETDAIKAQGEKKLVSLISDDQNNPLCRVIERINEQMLIGKIPKTLADLFFIEQKRIERNNNG</sequence>
<name>A0A285B8L8_9ENTR</name>